<evidence type="ECO:0000313" key="3">
    <source>
        <dbReference type="Proteomes" id="UP000309215"/>
    </source>
</evidence>
<evidence type="ECO:0000256" key="1">
    <source>
        <dbReference type="SAM" id="MobiDB-lite"/>
    </source>
</evidence>
<dbReference type="AlphaFoldDB" id="A0A4V5PL39"/>
<reference evidence="2 3" key="1">
    <citation type="submission" date="2019-04" db="EMBL/GenBank/DDBJ databases">
        <authorList>
            <person name="Li Y."/>
            <person name="Wang J."/>
        </authorList>
    </citation>
    <scope>NUCLEOTIDE SEQUENCE [LARGE SCALE GENOMIC DNA]</scope>
    <source>
        <strain evidence="2 3">DSM 14668</strain>
    </source>
</reference>
<name>A0A4V5PL39_9BACT</name>
<sequence length="105" mass="11350">MPQRRFAKESSPDSVLAAPSHAPSVNAVRNVHHAARAIDAILVRFMAHPSEQRLGQASSAERIAPTPQFGDMPDVQGWRTMTQYRTFKAHVEVDGVAAGAAAFTV</sequence>
<organism evidence="2 3">
    <name type="scientific">Polyangium fumosum</name>
    <dbReference type="NCBI Taxonomy" id="889272"/>
    <lineage>
        <taxon>Bacteria</taxon>
        <taxon>Pseudomonadati</taxon>
        <taxon>Myxococcota</taxon>
        <taxon>Polyangia</taxon>
        <taxon>Polyangiales</taxon>
        <taxon>Polyangiaceae</taxon>
        <taxon>Polyangium</taxon>
    </lineage>
</organism>
<gene>
    <name evidence="2" type="ORF">E8A74_43670</name>
</gene>
<protein>
    <submittedName>
        <fullName evidence="2">Uncharacterized protein</fullName>
    </submittedName>
</protein>
<feature type="region of interest" description="Disordered" evidence="1">
    <location>
        <begin position="56"/>
        <end position="75"/>
    </location>
</feature>
<comment type="caution">
    <text evidence="2">The sequence shown here is derived from an EMBL/GenBank/DDBJ whole genome shotgun (WGS) entry which is preliminary data.</text>
</comment>
<proteinExistence type="predicted"/>
<dbReference type="EMBL" id="SSMQ01000079">
    <property type="protein sequence ID" value="TKC97889.1"/>
    <property type="molecule type" value="Genomic_DNA"/>
</dbReference>
<evidence type="ECO:0000313" key="2">
    <source>
        <dbReference type="EMBL" id="TKC97889.1"/>
    </source>
</evidence>
<dbReference type="Proteomes" id="UP000309215">
    <property type="component" value="Unassembled WGS sequence"/>
</dbReference>
<keyword evidence="3" id="KW-1185">Reference proteome</keyword>
<dbReference type="RefSeq" id="WP_136935086.1">
    <property type="nucleotide sequence ID" value="NZ_SSMQ01000079.1"/>
</dbReference>
<accession>A0A4V5PL39</accession>